<dbReference type="Proteomes" id="UP000066624">
    <property type="component" value="Chromosome"/>
</dbReference>
<dbReference type="InterPro" id="IPR036422">
    <property type="entry name" value="RuBisCO_lsu_N_sf"/>
</dbReference>
<keyword evidence="2" id="KW-1185">Reference proteome</keyword>
<dbReference type="Pfam" id="PF00016">
    <property type="entry name" value="RuBisCO_large"/>
    <property type="match status" value="1"/>
</dbReference>
<dbReference type="GO" id="GO:0016984">
    <property type="term" value="F:ribulose-bisphosphate carboxylase activity"/>
    <property type="evidence" value="ECO:0007669"/>
    <property type="project" value="InterPro"/>
</dbReference>
<gene>
    <name evidence="1" type="ORF">WM2015_1506</name>
</gene>
<dbReference type="KEGG" id="wma:WM2015_1506"/>
<dbReference type="SUPFAM" id="SSF54966">
    <property type="entry name" value="RuBisCO, large subunit, small (N-terminal) domain"/>
    <property type="match status" value="1"/>
</dbReference>
<dbReference type="GO" id="GO:0015977">
    <property type="term" value="P:carbon fixation"/>
    <property type="evidence" value="ECO:0007669"/>
    <property type="project" value="InterPro"/>
</dbReference>
<sequence>MSLIEATYLATRPDRDPAELAENIAREQSLEILDELIPDDIRASLLGRVLGVAPVDEDRWLLRIGYPEALASAQMGQLLQLLHGNVTFYPRIRLQAVDLPRSVIEELPGPIGGIPEIRAQLGVPSRPLLLTVLKPRGSRPEILAQLAGRFARGGGDLLKDDQNLVERSIEAFQARVSACAAAVQDAQQHSGKACLYLPHVAGSGDWLRRQLAVVKELGLPGVVLCPWVMGLESAATAAREFELMWLAHPAGAGVYTEAPENGIDSSLIFGTLPRLAGADLSIFPGSGGRISLGEPGSESAIVEALTGALGRHAATLPCSGGGKTLDRAPEAAAALGGNCAIVVGGDLLRARSRLEAVTRDTIARLEAMD</sequence>
<dbReference type="SUPFAM" id="SSF51649">
    <property type="entry name" value="RuBisCo, C-terminal domain"/>
    <property type="match status" value="1"/>
</dbReference>
<dbReference type="Gene3D" id="3.30.70.150">
    <property type="entry name" value="RuBisCO large subunit, N-terminal domain"/>
    <property type="match status" value="1"/>
</dbReference>
<organism evidence="1 2">
    <name type="scientific">Wenzhouxiangella marina</name>
    <dbReference type="NCBI Taxonomy" id="1579979"/>
    <lineage>
        <taxon>Bacteria</taxon>
        <taxon>Pseudomonadati</taxon>
        <taxon>Pseudomonadota</taxon>
        <taxon>Gammaproteobacteria</taxon>
        <taxon>Chromatiales</taxon>
        <taxon>Wenzhouxiangellaceae</taxon>
        <taxon>Wenzhouxiangella</taxon>
    </lineage>
</organism>
<evidence type="ECO:0000313" key="1">
    <source>
        <dbReference type="EMBL" id="AKS41877.1"/>
    </source>
</evidence>
<evidence type="ECO:0000313" key="2">
    <source>
        <dbReference type="Proteomes" id="UP000066624"/>
    </source>
</evidence>
<dbReference type="AlphaFoldDB" id="A0A0K0XW72"/>
<dbReference type="STRING" id="1579979.WM2015_1506"/>
<reference evidence="1 2" key="1">
    <citation type="submission" date="2015-07" db="EMBL/GenBank/DDBJ databases">
        <authorList>
            <person name="Noorani M."/>
        </authorList>
    </citation>
    <scope>NUCLEOTIDE SEQUENCE [LARGE SCALE GENOMIC DNA]</scope>
    <source>
        <strain evidence="1 2">KCTC 42284</strain>
    </source>
</reference>
<dbReference type="InterPro" id="IPR036376">
    <property type="entry name" value="RuBisCO_lsu_C_sf"/>
</dbReference>
<dbReference type="InterPro" id="IPR000685">
    <property type="entry name" value="RuBisCO_lsu_C"/>
</dbReference>
<dbReference type="InterPro" id="IPR033966">
    <property type="entry name" value="RuBisCO"/>
</dbReference>
<dbReference type="PANTHER" id="PTHR42704">
    <property type="entry name" value="RIBULOSE BISPHOSPHATE CARBOXYLASE"/>
    <property type="match status" value="1"/>
</dbReference>
<dbReference type="GO" id="GO:0000287">
    <property type="term" value="F:magnesium ion binding"/>
    <property type="evidence" value="ECO:0007669"/>
    <property type="project" value="InterPro"/>
</dbReference>
<accession>A0A0K0XW72</accession>
<dbReference type="Gene3D" id="3.20.20.110">
    <property type="entry name" value="Ribulose bisphosphate carboxylase, large subunit, C-terminal domain"/>
    <property type="match status" value="1"/>
</dbReference>
<name>A0A0K0XW72_9GAMM</name>
<protein>
    <submittedName>
        <fullName evidence="1">Uncharacterized protein</fullName>
    </submittedName>
</protein>
<dbReference type="PANTHER" id="PTHR42704:SF17">
    <property type="entry name" value="RIBULOSE BISPHOSPHATE CARBOXYLASE LARGE CHAIN"/>
    <property type="match status" value="1"/>
</dbReference>
<dbReference type="OrthoDB" id="9770811at2"/>
<dbReference type="EMBL" id="CP012154">
    <property type="protein sequence ID" value="AKS41877.1"/>
    <property type="molecule type" value="Genomic_DNA"/>
</dbReference>
<dbReference type="RefSeq" id="WP_049725484.1">
    <property type="nucleotide sequence ID" value="NZ_CP012154.1"/>
</dbReference>
<proteinExistence type="predicted"/>